<evidence type="ECO:0000313" key="2">
    <source>
        <dbReference type="Proteomes" id="UP001556367"/>
    </source>
</evidence>
<sequence length="562" mass="63015">MDEGSYTTAEYLQQAPSTFMSADPLSLSSSIVAFMDTASKLKGIFSKVNKRKGRLQKAMANAISGLTELQSLVCAHDMALGEWDGSALKQIQDDLQGAIIDAEARMDCWDTKESKGSLSAAVSSAKTWFRRSTIKAWDDVQQLESLIRSCRLRFLRAVSLRTEYTVLVHHREYLDWLDHFEDLVSYMLVQDQRRMQHNPSLMGGLVELDEIDYQFLHRQITRLVHAFDTRCQKSWPATMEPHRLPPKWDPVDALEILHEAFVFHRALERSLAVINKLSNGLLIFPPHQLLVGFVNLASDLAALDRHSDAGLVFTMAGKILRLPAVGCTAPSYERASAIIQYQSAVAAVQDKNPLAISFCKDAVTAWQHVFDKHGGSTDQLSLVRAISLYETRLFRHGHLEESLDYSQKSLLLLRALPEVRADDTPIVTWIASGEADVVYSHHRRISRAGYIALIETDCLWNVGRSLAVMGQYAKARVAATDAVDCLGACLTAMSLPIAYAQWLEHMRTEIPSWVSIGRNPTPSVVYAWFVCFCRRLACTMPTISMTNPETLLANDNQNYIPL</sequence>
<comment type="caution">
    <text evidence="1">The sequence shown here is derived from an EMBL/GenBank/DDBJ whole genome shotgun (WGS) entry which is preliminary data.</text>
</comment>
<evidence type="ECO:0000313" key="1">
    <source>
        <dbReference type="EMBL" id="KAL0959930.1"/>
    </source>
</evidence>
<protein>
    <submittedName>
        <fullName evidence="1">Uncharacterized protein</fullName>
    </submittedName>
</protein>
<dbReference type="EMBL" id="JASNQZ010000002">
    <property type="protein sequence ID" value="KAL0959930.1"/>
    <property type="molecule type" value="Genomic_DNA"/>
</dbReference>
<organism evidence="1 2">
    <name type="scientific">Hohenbuehelia grisea</name>
    <dbReference type="NCBI Taxonomy" id="104357"/>
    <lineage>
        <taxon>Eukaryota</taxon>
        <taxon>Fungi</taxon>
        <taxon>Dikarya</taxon>
        <taxon>Basidiomycota</taxon>
        <taxon>Agaricomycotina</taxon>
        <taxon>Agaricomycetes</taxon>
        <taxon>Agaricomycetidae</taxon>
        <taxon>Agaricales</taxon>
        <taxon>Pleurotineae</taxon>
        <taxon>Pleurotaceae</taxon>
        <taxon>Hohenbuehelia</taxon>
    </lineage>
</organism>
<keyword evidence="2" id="KW-1185">Reference proteome</keyword>
<dbReference type="Proteomes" id="UP001556367">
    <property type="component" value="Unassembled WGS sequence"/>
</dbReference>
<name>A0ABR3JVK0_9AGAR</name>
<reference evidence="2" key="1">
    <citation type="submission" date="2024-06" db="EMBL/GenBank/DDBJ databases">
        <title>Multi-omics analyses provide insights into the biosynthesis of the anticancer antibiotic pleurotin in Hohenbuehelia grisea.</title>
        <authorList>
            <person name="Weaver J.A."/>
            <person name="Alberti F."/>
        </authorList>
    </citation>
    <scope>NUCLEOTIDE SEQUENCE [LARGE SCALE GENOMIC DNA]</scope>
    <source>
        <strain evidence="2">T-177</strain>
    </source>
</reference>
<gene>
    <name evidence="1" type="ORF">HGRIS_014966</name>
</gene>
<proteinExistence type="predicted"/>
<accession>A0ABR3JVK0</accession>